<dbReference type="EMBL" id="CAMAPF010000999">
    <property type="protein sequence ID" value="CAH9137212.1"/>
    <property type="molecule type" value="Genomic_DNA"/>
</dbReference>
<name>A0AAV0FNN7_9ASTE</name>
<reference evidence="1" key="1">
    <citation type="submission" date="2022-07" db="EMBL/GenBank/DDBJ databases">
        <authorList>
            <person name="Macas J."/>
            <person name="Novak P."/>
            <person name="Neumann P."/>
        </authorList>
    </citation>
    <scope>NUCLEOTIDE SEQUENCE</scope>
</reference>
<comment type="caution">
    <text evidence="1">The sequence shown here is derived from an EMBL/GenBank/DDBJ whole genome shotgun (WGS) entry which is preliminary data.</text>
</comment>
<dbReference type="Proteomes" id="UP001152523">
    <property type="component" value="Unassembled WGS sequence"/>
</dbReference>
<organism evidence="1 2">
    <name type="scientific">Cuscuta epithymum</name>
    <dbReference type="NCBI Taxonomy" id="186058"/>
    <lineage>
        <taxon>Eukaryota</taxon>
        <taxon>Viridiplantae</taxon>
        <taxon>Streptophyta</taxon>
        <taxon>Embryophyta</taxon>
        <taxon>Tracheophyta</taxon>
        <taxon>Spermatophyta</taxon>
        <taxon>Magnoliopsida</taxon>
        <taxon>eudicotyledons</taxon>
        <taxon>Gunneridae</taxon>
        <taxon>Pentapetalae</taxon>
        <taxon>asterids</taxon>
        <taxon>lamiids</taxon>
        <taxon>Solanales</taxon>
        <taxon>Convolvulaceae</taxon>
        <taxon>Cuscuteae</taxon>
        <taxon>Cuscuta</taxon>
        <taxon>Cuscuta subgen. Cuscuta</taxon>
    </lineage>
</organism>
<dbReference type="PANTHER" id="PTHR33116">
    <property type="entry name" value="REVERSE TRANSCRIPTASE ZINC-BINDING DOMAIN-CONTAINING PROTEIN-RELATED-RELATED"/>
    <property type="match status" value="1"/>
</dbReference>
<dbReference type="AlphaFoldDB" id="A0AAV0FNN7"/>
<gene>
    <name evidence="1" type="ORF">CEPIT_LOCUS35860</name>
</gene>
<sequence length="122" mass="14616">MPTYAMIIFLLPKDLYDEVEKLMNGFWWRGSKFDQKGLRWRKWEALCKPKDAGGLGFRRLREFNLAMLAKQGWRLINESGSLMSRVLHARRLLKIIQEKEWGTVLTFKSRRMHGFPERSREE</sequence>
<protein>
    <recommendedName>
        <fullName evidence="3">RNA-directed DNA polymerase (Reverse transcriptase)</fullName>
    </recommendedName>
</protein>
<evidence type="ECO:0008006" key="3">
    <source>
        <dbReference type="Google" id="ProtNLM"/>
    </source>
</evidence>
<evidence type="ECO:0000313" key="2">
    <source>
        <dbReference type="Proteomes" id="UP001152523"/>
    </source>
</evidence>
<proteinExistence type="predicted"/>
<dbReference type="PANTHER" id="PTHR33116:SF86">
    <property type="entry name" value="REVERSE TRANSCRIPTASE DOMAIN-CONTAINING PROTEIN"/>
    <property type="match status" value="1"/>
</dbReference>
<accession>A0AAV0FNN7</accession>
<keyword evidence="2" id="KW-1185">Reference proteome</keyword>
<evidence type="ECO:0000313" key="1">
    <source>
        <dbReference type="EMBL" id="CAH9137212.1"/>
    </source>
</evidence>